<reference evidence="2 3" key="1">
    <citation type="journal article" date="2014" name="Int. J. Syst. Evol. Microbiol.">
        <title>Complete genome sequence of Corynebacterium casei LMG S-19264T (=DSM 44701T), isolated from a smear-ripened cheese.</title>
        <authorList>
            <consortium name="US DOE Joint Genome Institute (JGI-PGF)"/>
            <person name="Walter F."/>
            <person name="Albersmeier A."/>
            <person name="Kalinowski J."/>
            <person name="Ruckert C."/>
        </authorList>
    </citation>
    <scope>NUCLEOTIDE SEQUENCE [LARGE SCALE GENOMIC DNA]</scope>
    <source>
        <strain evidence="2 3">KCTC 12866</strain>
    </source>
</reference>
<protein>
    <recommendedName>
        <fullName evidence="1">Beta-lactamase-related domain-containing protein</fullName>
    </recommendedName>
</protein>
<feature type="domain" description="Beta-lactamase-related" evidence="1">
    <location>
        <begin position="67"/>
        <end position="331"/>
    </location>
</feature>
<accession>A0A8J3D294</accession>
<dbReference type="InterPro" id="IPR050789">
    <property type="entry name" value="Diverse_Enzym_Activities"/>
</dbReference>
<dbReference type="Pfam" id="PF00144">
    <property type="entry name" value="Beta-lactamase"/>
    <property type="match status" value="1"/>
</dbReference>
<organism evidence="2 3">
    <name type="scientific">Persicitalea jodogahamensis</name>
    <dbReference type="NCBI Taxonomy" id="402147"/>
    <lineage>
        <taxon>Bacteria</taxon>
        <taxon>Pseudomonadati</taxon>
        <taxon>Bacteroidota</taxon>
        <taxon>Cytophagia</taxon>
        <taxon>Cytophagales</taxon>
        <taxon>Spirosomataceae</taxon>
        <taxon>Persicitalea</taxon>
    </lineage>
</organism>
<proteinExistence type="predicted"/>
<dbReference type="PANTHER" id="PTHR43283">
    <property type="entry name" value="BETA-LACTAMASE-RELATED"/>
    <property type="match status" value="1"/>
</dbReference>
<dbReference type="PROSITE" id="PS51318">
    <property type="entry name" value="TAT"/>
    <property type="match status" value="1"/>
</dbReference>
<dbReference type="PANTHER" id="PTHR43283:SF7">
    <property type="entry name" value="BETA-LACTAMASE-RELATED DOMAIN-CONTAINING PROTEIN"/>
    <property type="match status" value="1"/>
</dbReference>
<evidence type="ECO:0000313" key="2">
    <source>
        <dbReference type="EMBL" id="GHB57458.1"/>
    </source>
</evidence>
<dbReference type="RefSeq" id="WP_189563099.1">
    <property type="nucleotide sequence ID" value="NZ_BMXF01000001.1"/>
</dbReference>
<dbReference type="EMBL" id="BMXF01000001">
    <property type="protein sequence ID" value="GHB57458.1"/>
    <property type="molecule type" value="Genomic_DNA"/>
</dbReference>
<dbReference type="SUPFAM" id="SSF56601">
    <property type="entry name" value="beta-lactamase/transpeptidase-like"/>
    <property type="match status" value="1"/>
</dbReference>
<dbReference type="InterPro" id="IPR006311">
    <property type="entry name" value="TAT_signal"/>
</dbReference>
<sequence>MQTTRRNFVKIASLSSVGFATLSSFEFARPLASGLPRATPESQGVDTEGILNFLQAIQVSDLQWHSFMLLRHGKVVAEAWWDPFAPEYKHTLYSLSKSFTSTAIGFLVSAGKISVDDPVLKFFPKEAPASPSENLQAMTIKNLLTMNTGQDADTLPALRSAGEQSWVKTFLAQPVPHAPGSHFVYNTGATYILGAILHSVTGKTLEEYLEPRFFKPLGITGYDWEKSPQGLNTAGYGLRVKTEDIARFGQFYLQKGQWDGKQLLPASWIEEATSKQTESQQGDSDWSQGYGYQFWRCKPGFYRGDGAYGQFCFVMPEQDAVLVMTSESWDLQKSMNIAYETLLPAFSDGTLPENAVKQGFLKKEISQLSLPVSRGSVSSDLATRYSDKPFKLDKNPYGISQLAVGFYPKNCVLKMTTPKGVEKVTFGWEKWVLNPEERKLLFPVPTRLETPSKIAGTATWTDESTLQLNMKFVTAIHGDQITLTFDGDKVKVDFMNSVSAHSKNFPDPRQPLTGTLKS</sequence>
<keyword evidence="3" id="KW-1185">Reference proteome</keyword>
<dbReference type="InterPro" id="IPR001466">
    <property type="entry name" value="Beta-lactam-related"/>
</dbReference>
<comment type="caution">
    <text evidence="2">The sequence shown here is derived from an EMBL/GenBank/DDBJ whole genome shotgun (WGS) entry which is preliminary data.</text>
</comment>
<dbReference type="InterPro" id="IPR012338">
    <property type="entry name" value="Beta-lactam/transpept-like"/>
</dbReference>
<evidence type="ECO:0000259" key="1">
    <source>
        <dbReference type="Pfam" id="PF00144"/>
    </source>
</evidence>
<evidence type="ECO:0000313" key="3">
    <source>
        <dbReference type="Proteomes" id="UP000598271"/>
    </source>
</evidence>
<dbReference type="Gene3D" id="3.40.710.10">
    <property type="entry name" value="DD-peptidase/beta-lactamase superfamily"/>
    <property type="match status" value="1"/>
</dbReference>
<gene>
    <name evidence="2" type="ORF">GCM10007390_08600</name>
</gene>
<dbReference type="AlphaFoldDB" id="A0A8J3D294"/>
<name>A0A8J3D294_9BACT</name>
<dbReference type="Proteomes" id="UP000598271">
    <property type="component" value="Unassembled WGS sequence"/>
</dbReference>